<dbReference type="Proteomes" id="UP001066276">
    <property type="component" value="Chromosome 11"/>
</dbReference>
<name>A0AAV7LEY6_PLEWA</name>
<reference evidence="2" key="1">
    <citation type="journal article" date="2022" name="bioRxiv">
        <title>Sequencing and chromosome-scale assembly of the giantPleurodeles waltlgenome.</title>
        <authorList>
            <person name="Brown T."/>
            <person name="Elewa A."/>
            <person name="Iarovenko S."/>
            <person name="Subramanian E."/>
            <person name="Araus A.J."/>
            <person name="Petzold A."/>
            <person name="Susuki M."/>
            <person name="Suzuki K.-i.T."/>
            <person name="Hayashi T."/>
            <person name="Toyoda A."/>
            <person name="Oliveira C."/>
            <person name="Osipova E."/>
            <person name="Leigh N.D."/>
            <person name="Simon A."/>
            <person name="Yun M.H."/>
        </authorList>
    </citation>
    <scope>NUCLEOTIDE SEQUENCE</scope>
    <source>
        <strain evidence="2">20211129_DDA</strain>
        <tissue evidence="2">Liver</tissue>
    </source>
</reference>
<gene>
    <name evidence="2" type="ORF">NDU88_002031</name>
</gene>
<evidence type="ECO:0000313" key="2">
    <source>
        <dbReference type="EMBL" id="KAJ1088877.1"/>
    </source>
</evidence>
<dbReference type="EMBL" id="JANPWB010000015">
    <property type="protein sequence ID" value="KAJ1088877.1"/>
    <property type="molecule type" value="Genomic_DNA"/>
</dbReference>
<dbReference type="AlphaFoldDB" id="A0AAV7LEY6"/>
<keyword evidence="3" id="KW-1185">Reference proteome</keyword>
<evidence type="ECO:0000256" key="1">
    <source>
        <dbReference type="SAM" id="MobiDB-lite"/>
    </source>
</evidence>
<organism evidence="2 3">
    <name type="scientific">Pleurodeles waltl</name>
    <name type="common">Iberian ribbed newt</name>
    <dbReference type="NCBI Taxonomy" id="8319"/>
    <lineage>
        <taxon>Eukaryota</taxon>
        <taxon>Metazoa</taxon>
        <taxon>Chordata</taxon>
        <taxon>Craniata</taxon>
        <taxon>Vertebrata</taxon>
        <taxon>Euteleostomi</taxon>
        <taxon>Amphibia</taxon>
        <taxon>Batrachia</taxon>
        <taxon>Caudata</taxon>
        <taxon>Salamandroidea</taxon>
        <taxon>Salamandridae</taxon>
        <taxon>Pleurodelinae</taxon>
        <taxon>Pleurodeles</taxon>
    </lineage>
</organism>
<protein>
    <submittedName>
        <fullName evidence="2">Uncharacterized protein</fullName>
    </submittedName>
</protein>
<feature type="region of interest" description="Disordered" evidence="1">
    <location>
        <begin position="13"/>
        <end position="78"/>
    </location>
</feature>
<proteinExistence type="predicted"/>
<accession>A0AAV7LEY6</accession>
<comment type="caution">
    <text evidence="2">The sequence shown here is derived from an EMBL/GenBank/DDBJ whole genome shotgun (WGS) entry which is preliminary data.</text>
</comment>
<sequence length="78" mass="8026">MLRPGADALAQALGGPLQAPRAPRTRSVFPAFGPPGATGTRALSQCYGAGEQDPGRQNVRADDGGVQSHLDARSHATF</sequence>
<evidence type="ECO:0000313" key="3">
    <source>
        <dbReference type="Proteomes" id="UP001066276"/>
    </source>
</evidence>